<dbReference type="SMART" id="SM00175">
    <property type="entry name" value="RAB"/>
    <property type="match status" value="1"/>
</dbReference>
<reference evidence="2" key="1">
    <citation type="submission" date="2025-08" db="UniProtKB">
        <authorList>
            <consortium name="RefSeq"/>
        </authorList>
    </citation>
    <scope>IDENTIFICATION</scope>
    <source>
        <tissue evidence="2">Testes</tissue>
    </source>
</reference>
<dbReference type="GeneID" id="100366361"/>
<dbReference type="Pfam" id="PF00071">
    <property type="entry name" value="Ras"/>
    <property type="match status" value="1"/>
</dbReference>
<keyword evidence="1" id="KW-1185">Reference proteome</keyword>
<dbReference type="SUPFAM" id="SSF52540">
    <property type="entry name" value="P-loop containing nucleoside triphosphate hydrolases"/>
    <property type="match status" value="1"/>
</dbReference>
<dbReference type="PANTHER" id="PTHR46350">
    <property type="entry name" value="RAS LIKE FAMILY 10 MEMBER B-RELATED"/>
    <property type="match status" value="1"/>
</dbReference>
<dbReference type="SMART" id="SM00174">
    <property type="entry name" value="RHO"/>
    <property type="match status" value="1"/>
</dbReference>
<protein>
    <submittedName>
        <fullName evidence="2">Ras-like protein family member 10B-like</fullName>
    </submittedName>
</protein>
<proteinExistence type="predicted"/>
<dbReference type="InterPro" id="IPR052661">
    <property type="entry name" value="Ras-like_GTPase_Reg"/>
</dbReference>
<dbReference type="SMART" id="SM00173">
    <property type="entry name" value="RAS"/>
    <property type="match status" value="1"/>
</dbReference>
<dbReference type="PROSITE" id="PS51419">
    <property type="entry name" value="RAB"/>
    <property type="match status" value="1"/>
</dbReference>
<dbReference type="InterPro" id="IPR001806">
    <property type="entry name" value="Small_GTPase"/>
</dbReference>
<dbReference type="RefSeq" id="XP_002736027.2">
    <property type="nucleotide sequence ID" value="XM_002735981.2"/>
</dbReference>
<accession>A0ABM0GRZ1</accession>
<sequence length="236" mass="27027">MHMVVETISVFEHSVQRDIDVVLIVYIYTGPRSTMQTINIAVLGAPAVGKSSIIQQYKDCIFTRQHFPTKSTSTYTSVVLANQHLYQLNIIDSTPLQYFKKRSFYDWVDFQSYSNDITDAAAFIIVFDVSIGDSFQHVKDLREQILDYRECNGHELPIVVAANKCDLGKCTELSKRDIAHIVRKNWKSGYVECSAKYNWHIVSLFGEVVRLISDARDRPSTTRMRGSLQRNSCIIM</sequence>
<evidence type="ECO:0000313" key="2">
    <source>
        <dbReference type="RefSeq" id="XP_002736027.2"/>
    </source>
</evidence>
<dbReference type="PROSITE" id="PS51421">
    <property type="entry name" value="RAS"/>
    <property type="match status" value="1"/>
</dbReference>
<organism evidence="1 2">
    <name type="scientific">Saccoglossus kowalevskii</name>
    <name type="common">Acorn worm</name>
    <dbReference type="NCBI Taxonomy" id="10224"/>
    <lineage>
        <taxon>Eukaryota</taxon>
        <taxon>Metazoa</taxon>
        <taxon>Hemichordata</taxon>
        <taxon>Enteropneusta</taxon>
        <taxon>Harrimaniidae</taxon>
        <taxon>Saccoglossus</taxon>
    </lineage>
</organism>
<evidence type="ECO:0000313" key="1">
    <source>
        <dbReference type="Proteomes" id="UP000694865"/>
    </source>
</evidence>
<dbReference type="PRINTS" id="PR00449">
    <property type="entry name" value="RASTRNSFRMNG"/>
</dbReference>
<gene>
    <name evidence="2" type="primary">LOC100366361</name>
</gene>
<dbReference type="PANTHER" id="PTHR46350:SF2">
    <property type="entry name" value="RAS LIKE FAMILY 10 MEMBER B"/>
    <property type="match status" value="1"/>
</dbReference>
<dbReference type="Proteomes" id="UP000694865">
    <property type="component" value="Unplaced"/>
</dbReference>
<dbReference type="InterPro" id="IPR027417">
    <property type="entry name" value="P-loop_NTPase"/>
</dbReference>
<dbReference type="Gene3D" id="3.40.50.300">
    <property type="entry name" value="P-loop containing nucleotide triphosphate hydrolases"/>
    <property type="match status" value="1"/>
</dbReference>
<name>A0ABM0GRZ1_SACKO</name>